<dbReference type="SUPFAM" id="SSF56784">
    <property type="entry name" value="HAD-like"/>
    <property type="match status" value="1"/>
</dbReference>
<proteinExistence type="predicted"/>
<organism evidence="3 4">
    <name type="scientific">Pradoshia eiseniae</name>
    <dbReference type="NCBI Taxonomy" id="2064768"/>
    <lineage>
        <taxon>Bacteria</taxon>
        <taxon>Bacillati</taxon>
        <taxon>Bacillota</taxon>
        <taxon>Bacilli</taxon>
        <taxon>Bacillales</taxon>
        <taxon>Bacillaceae</taxon>
        <taxon>Pradoshia</taxon>
    </lineage>
</organism>
<dbReference type="RefSeq" id="WP_104848156.1">
    <property type="nucleotide sequence ID" value="NZ_PKOZ01000001.1"/>
</dbReference>
<dbReference type="Pfam" id="PF13419">
    <property type="entry name" value="HAD_2"/>
    <property type="match status" value="1"/>
</dbReference>
<gene>
    <name evidence="3" type="ORF">CYL18_04080</name>
</gene>
<dbReference type="GO" id="GO:0005829">
    <property type="term" value="C:cytosol"/>
    <property type="evidence" value="ECO:0007669"/>
    <property type="project" value="TreeGrafter"/>
</dbReference>
<dbReference type="InterPro" id="IPR036412">
    <property type="entry name" value="HAD-like_sf"/>
</dbReference>
<keyword evidence="2" id="KW-0460">Magnesium</keyword>
<accession>A0A2S7N4Q9</accession>
<sequence length="199" mass="23105">MNILWDFDGTLMDTYPSYTKMVKEASQSALQDEEIFALLKVSFGHAFSELGLSEDEIKHIKELERSLAPEDFKPFLGLREVLEAADMNVIMTHKERALAQAILEVNDLNQYFTEIVAIDDGYPRKPDPASYRYLHEKYRIDLAVGDRELDIIPAKKLGIQTCLFQNHEAEADYYVDDYREFFKKVLLLNKYQKQGNPEK</sequence>
<dbReference type="SFLD" id="SFLDG01129">
    <property type="entry name" value="C1.5:_HAD__Beta-PGM__Phosphata"/>
    <property type="match status" value="1"/>
</dbReference>
<dbReference type="Gene3D" id="3.40.50.1000">
    <property type="entry name" value="HAD superfamily/HAD-like"/>
    <property type="match status" value="1"/>
</dbReference>
<dbReference type="InterPro" id="IPR023198">
    <property type="entry name" value="PGP-like_dom2"/>
</dbReference>
<dbReference type="NCBIfam" id="TIGR01549">
    <property type="entry name" value="HAD-SF-IA-v1"/>
    <property type="match status" value="1"/>
</dbReference>
<evidence type="ECO:0000313" key="3">
    <source>
        <dbReference type="EMBL" id="PQD97061.1"/>
    </source>
</evidence>
<dbReference type="EMBL" id="PKOZ01000001">
    <property type="protein sequence ID" value="PQD97061.1"/>
    <property type="molecule type" value="Genomic_DNA"/>
</dbReference>
<comment type="caution">
    <text evidence="3">The sequence shown here is derived from an EMBL/GenBank/DDBJ whole genome shotgun (WGS) entry which is preliminary data.</text>
</comment>
<name>A0A2S7N4Q9_9BACI</name>
<dbReference type="GO" id="GO:0008967">
    <property type="term" value="F:phosphoglycolate phosphatase activity"/>
    <property type="evidence" value="ECO:0007669"/>
    <property type="project" value="TreeGrafter"/>
</dbReference>
<dbReference type="InterPro" id="IPR041492">
    <property type="entry name" value="HAD_2"/>
</dbReference>
<dbReference type="OrthoDB" id="9807630at2"/>
<dbReference type="Gene3D" id="1.10.150.240">
    <property type="entry name" value="Putative phosphatase, domain 2"/>
    <property type="match status" value="1"/>
</dbReference>
<evidence type="ECO:0000256" key="2">
    <source>
        <dbReference type="ARBA" id="ARBA00022842"/>
    </source>
</evidence>
<dbReference type="GO" id="GO:0006281">
    <property type="term" value="P:DNA repair"/>
    <property type="evidence" value="ECO:0007669"/>
    <property type="project" value="TreeGrafter"/>
</dbReference>
<evidence type="ECO:0000313" key="4">
    <source>
        <dbReference type="Proteomes" id="UP000239663"/>
    </source>
</evidence>
<dbReference type="SFLD" id="SFLDS00003">
    <property type="entry name" value="Haloacid_Dehalogenase"/>
    <property type="match status" value="1"/>
</dbReference>
<dbReference type="Proteomes" id="UP000239663">
    <property type="component" value="Unassembled WGS sequence"/>
</dbReference>
<dbReference type="AlphaFoldDB" id="A0A2S7N4Q9"/>
<keyword evidence="1" id="KW-0378">Hydrolase</keyword>
<dbReference type="InterPro" id="IPR006439">
    <property type="entry name" value="HAD-SF_hydro_IA"/>
</dbReference>
<dbReference type="InterPro" id="IPR023214">
    <property type="entry name" value="HAD_sf"/>
</dbReference>
<dbReference type="PANTHER" id="PTHR43434:SF25">
    <property type="entry name" value="PHOSPHOGLYCOLATE PHOSPHATASE"/>
    <property type="match status" value="1"/>
</dbReference>
<evidence type="ECO:0000256" key="1">
    <source>
        <dbReference type="ARBA" id="ARBA00022801"/>
    </source>
</evidence>
<reference evidence="3 4" key="1">
    <citation type="submission" date="2017-12" db="EMBL/GenBank/DDBJ databases">
        <title>Taxonomic description and draft genome of Pradoshia cofamensis Gen. nov., sp. nov., a thermotolerant bacillale isolated from anterior gut of earthworm Eisenia fetida.</title>
        <authorList>
            <person name="Saha T."/>
            <person name="Chakraborty R."/>
        </authorList>
    </citation>
    <scope>NUCLEOTIDE SEQUENCE [LARGE SCALE GENOMIC DNA]</scope>
    <source>
        <strain evidence="3 4">EAG3</strain>
    </source>
</reference>
<dbReference type="InterPro" id="IPR050155">
    <property type="entry name" value="HAD-like_hydrolase_sf"/>
</dbReference>
<keyword evidence="4" id="KW-1185">Reference proteome</keyword>
<dbReference type="PANTHER" id="PTHR43434">
    <property type="entry name" value="PHOSPHOGLYCOLATE PHOSPHATASE"/>
    <property type="match status" value="1"/>
</dbReference>
<protein>
    <submittedName>
        <fullName evidence="3">Phosphoglycolate phosphatase</fullName>
    </submittedName>
</protein>